<dbReference type="KEGG" id="mgr:MGG_16513"/>
<proteinExistence type="predicted"/>
<reference evidence="2 3" key="1">
    <citation type="journal article" date="2005" name="Nature">
        <title>The genome sequence of the rice blast fungus Magnaporthe grisea.</title>
        <authorList>
            <person name="Dean R.A."/>
            <person name="Talbot N.J."/>
            <person name="Ebbole D.J."/>
            <person name="Farman M.L."/>
            <person name="Mitchell T.K."/>
            <person name="Orbach M.J."/>
            <person name="Thon M."/>
            <person name="Kulkarni R."/>
            <person name="Xu J.R."/>
            <person name="Pan H."/>
            <person name="Read N.D."/>
            <person name="Lee Y.H."/>
            <person name="Carbone I."/>
            <person name="Brown D."/>
            <person name="Oh Y.Y."/>
            <person name="Donofrio N."/>
            <person name="Jeong J.S."/>
            <person name="Soanes D.M."/>
            <person name="Djonovic S."/>
            <person name="Kolomiets E."/>
            <person name="Rehmeyer C."/>
            <person name="Li W."/>
            <person name="Harding M."/>
            <person name="Kim S."/>
            <person name="Lebrun M.H."/>
            <person name="Bohnert H."/>
            <person name="Coughlan S."/>
            <person name="Butler J."/>
            <person name="Calvo S."/>
            <person name="Ma L.J."/>
            <person name="Nicol R."/>
            <person name="Purcell S."/>
            <person name="Nusbaum C."/>
            <person name="Galagan J.E."/>
            <person name="Birren B.W."/>
        </authorList>
    </citation>
    <scope>NUCLEOTIDE SEQUENCE [LARGE SCALE GENOMIC DNA]</scope>
    <source>
        <strain evidence="3">70-15 / ATCC MYA-4617 / FGSC 8958</strain>
    </source>
</reference>
<name>G4MRR6_PYRO7</name>
<keyword evidence="3" id="KW-1185">Reference proteome</keyword>
<feature type="region of interest" description="Disordered" evidence="1">
    <location>
        <begin position="1"/>
        <end position="26"/>
    </location>
</feature>
<dbReference type="VEuPathDB" id="FungiDB:MGG_16513"/>
<evidence type="ECO:0000256" key="1">
    <source>
        <dbReference type="SAM" id="MobiDB-lite"/>
    </source>
</evidence>
<accession>G4MRR6</accession>
<reference key="2">
    <citation type="submission" date="2011-05" db="EMBL/GenBank/DDBJ databases">
        <title>The Genome Sequence of Magnaporthe oryzae 70-15.</title>
        <authorList>
            <consortium name="The Broad Institute Genome Sequencing Platform"/>
            <person name="Ma L.-J."/>
            <person name="Dead R."/>
            <person name="Young S.K."/>
            <person name="Zeng Q."/>
            <person name="Gargeya S."/>
            <person name="Fitzgerald M."/>
            <person name="Haas B."/>
            <person name="Abouelleil A."/>
            <person name="Alvarado L."/>
            <person name="Arachchi H.M."/>
            <person name="Berlin A."/>
            <person name="Brown A."/>
            <person name="Chapman S.B."/>
            <person name="Chen Z."/>
            <person name="Dunbar C."/>
            <person name="Freedman E."/>
            <person name="Gearin G."/>
            <person name="Gellesch M."/>
            <person name="Goldberg J."/>
            <person name="Griggs A."/>
            <person name="Gujja S."/>
            <person name="Heiman D."/>
            <person name="Howarth C."/>
            <person name="Larson L."/>
            <person name="Lui A."/>
            <person name="MacDonald P.J.P."/>
            <person name="Mehta T."/>
            <person name="Montmayeur A."/>
            <person name="Murphy C."/>
            <person name="Neiman D."/>
            <person name="Pearson M."/>
            <person name="Priest M."/>
            <person name="Roberts A."/>
            <person name="Saif S."/>
            <person name="Shea T."/>
            <person name="Shenoy N."/>
            <person name="Sisk P."/>
            <person name="Stolte C."/>
            <person name="Sykes S."/>
            <person name="Yandava C."/>
            <person name="Wortman J."/>
            <person name="Nusbaum C."/>
            <person name="Birren B."/>
        </authorList>
    </citation>
    <scope>NUCLEOTIDE SEQUENCE</scope>
    <source>
        <strain>70-15</strain>
    </source>
</reference>
<dbReference type="RefSeq" id="XP_003710893.1">
    <property type="nucleotide sequence ID" value="XM_003710845.1"/>
</dbReference>
<gene>
    <name evidence="2" type="ORF">MGG_16513</name>
</gene>
<dbReference type="AlphaFoldDB" id="G4MRR6"/>
<dbReference type="Proteomes" id="UP000009058">
    <property type="component" value="Chromosome 1"/>
</dbReference>
<dbReference type="EMBL" id="CM001231">
    <property type="protein sequence ID" value="EHA58281.1"/>
    <property type="molecule type" value="Genomic_DNA"/>
</dbReference>
<evidence type="ECO:0000313" key="2">
    <source>
        <dbReference type="EMBL" id="EHA58281.1"/>
    </source>
</evidence>
<sequence>MRAHYSNLRLGPATRISQQQTGQDPADQRLLARVVSPNPNPNGSRDTQVPVLLSLGWPGESGLDPWIGGLLDFVDQRAGKPSFGPFFLQVPVREDNSTGEVHYSFVGGLMQLLEDGIGRETALEDRAIGLFLSTRRVRRVSLLLVPIMHWAGAIWRAGLSGTGARAPELPK</sequence>
<organism evidence="2 3">
    <name type="scientific">Pyricularia oryzae (strain 70-15 / ATCC MYA-4617 / FGSC 8958)</name>
    <name type="common">Rice blast fungus</name>
    <name type="synonym">Magnaporthe oryzae</name>
    <dbReference type="NCBI Taxonomy" id="242507"/>
    <lineage>
        <taxon>Eukaryota</taxon>
        <taxon>Fungi</taxon>
        <taxon>Dikarya</taxon>
        <taxon>Ascomycota</taxon>
        <taxon>Pezizomycotina</taxon>
        <taxon>Sordariomycetes</taxon>
        <taxon>Sordariomycetidae</taxon>
        <taxon>Magnaporthales</taxon>
        <taxon>Pyriculariaceae</taxon>
        <taxon>Pyricularia</taxon>
    </lineage>
</organism>
<dbReference type="GeneID" id="12986858"/>
<evidence type="ECO:0000313" key="3">
    <source>
        <dbReference type="Proteomes" id="UP000009058"/>
    </source>
</evidence>
<dbReference type="HOGENOM" id="CLU_1563160_0_0_1"/>
<dbReference type="InParanoid" id="G4MRR6"/>
<protein>
    <submittedName>
        <fullName evidence="2">Uncharacterized protein</fullName>
    </submittedName>
</protein>